<protein>
    <submittedName>
        <fullName evidence="2">Uncharacterized protein</fullName>
    </submittedName>
</protein>
<keyword evidence="1" id="KW-1133">Transmembrane helix</keyword>
<dbReference type="EMBL" id="MFDO01000018">
    <property type="protein sequence ID" value="OGE65407.1"/>
    <property type="molecule type" value="Genomic_DNA"/>
</dbReference>
<reference evidence="2 3" key="1">
    <citation type="journal article" date="2016" name="Nat. Commun.">
        <title>Thousands of microbial genomes shed light on interconnected biogeochemical processes in an aquifer system.</title>
        <authorList>
            <person name="Anantharaman K."/>
            <person name="Brown C.T."/>
            <person name="Hug L.A."/>
            <person name="Sharon I."/>
            <person name="Castelle C.J."/>
            <person name="Probst A.J."/>
            <person name="Thomas B.C."/>
            <person name="Singh A."/>
            <person name="Wilkins M.J."/>
            <person name="Karaoz U."/>
            <person name="Brodie E.L."/>
            <person name="Williams K.H."/>
            <person name="Hubbard S.S."/>
            <person name="Banfield J.F."/>
        </authorList>
    </citation>
    <scope>NUCLEOTIDE SEQUENCE [LARGE SCALE GENOMIC DNA]</scope>
</reference>
<dbReference type="AlphaFoldDB" id="A0A1F5MJ52"/>
<evidence type="ECO:0000313" key="3">
    <source>
        <dbReference type="Proteomes" id="UP000178017"/>
    </source>
</evidence>
<keyword evidence="1" id="KW-0812">Transmembrane</keyword>
<name>A0A1F5MJ52_9BACT</name>
<organism evidence="2 3">
    <name type="scientific">Candidatus Daviesbacteria bacterium RIFCSPLOWO2_01_FULL_40_24</name>
    <dbReference type="NCBI Taxonomy" id="1797787"/>
    <lineage>
        <taxon>Bacteria</taxon>
        <taxon>Candidatus Daviesiibacteriota</taxon>
    </lineage>
</organism>
<feature type="transmembrane region" description="Helical" evidence="1">
    <location>
        <begin position="12"/>
        <end position="31"/>
    </location>
</feature>
<evidence type="ECO:0000313" key="2">
    <source>
        <dbReference type="EMBL" id="OGE65407.1"/>
    </source>
</evidence>
<accession>A0A1F5MJ52</accession>
<dbReference type="Proteomes" id="UP000178017">
    <property type="component" value="Unassembled WGS sequence"/>
</dbReference>
<evidence type="ECO:0000256" key="1">
    <source>
        <dbReference type="SAM" id="Phobius"/>
    </source>
</evidence>
<comment type="caution">
    <text evidence="2">The sequence shown here is derived from an EMBL/GenBank/DDBJ whole genome shotgun (WGS) entry which is preliminary data.</text>
</comment>
<proteinExistence type="predicted"/>
<keyword evidence="1" id="KW-0472">Membrane</keyword>
<sequence length="277" mass="30284">MDKIKQLLKNQTARIILGGLLLLIIAGYFAYTQILASRTPQELTEMDLNFDPEGPYAVLVPRQDGNAMVLNLRRTSGYDGITYELAYNSEGIDRGVVGEISTKEKKGEYTQEILFGTCSRNVCKYDKDVENGTLTLRIKKGGTIYKMITQWHLQKPDVALGKLISGDNHFIYQSVGKPAQYALVGFSIINDLSAAPKLSADKEIVGKVYSLSTPSAKDLPEGNITIELSGSPSVESRVSKYSESEGKWVELDTKTEGSKLTAKASGGGIFTVLSAKR</sequence>
<gene>
    <name evidence="2" type="ORF">A3B49_00785</name>
</gene>